<name>A0A2T8FAF1_9ACTN</name>
<feature type="region of interest" description="Disordered" evidence="1">
    <location>
        <begin position="23"/>
        <end position="44"/>
    </location>
</feature>
<gene>
    <name evidence="2" type="ORF">DDE18_09975</name>
</gene>
<evidence type="ECO:0000313" key="2">
    <source>
        <dbReference type="EMBL" id="PVG82686.1"/>
    </source>
</evidence>
<reference evidence="2 3" key="1">
    <citation type="submission" date="2018-04" db="EMBL/GenBank/DDBJ databases">
        <title>Genome of Nocardioides gansuensis WSJ-1.</title>
        <authorList>
            <person name="Wu S."/>
            <person name="Wang G."/>
        </authorList>
    </citation>
    <scope>NUCLEOTIDE SEQUENCE [LARGE SCALE GENOMIC DNA]</scope>
    <source>
        <strain evidence="2 3">WSJ-1</strain>
    </source>
</reference>
<protein>
    <recommendedName>
        <fullName evidence="4">DUF4439 domain-containing protein</fullName>
    </recommendedName>
</protein>
<comment type="caution">
    <text evidence="2">The sequence shown here is derived from an EMBL/GenBank/DDBJ whole genome shotgun (WGS) entry which is preliminary data.</text>
</comment>
<keyword evidence="3" id="KW-1185">Reference proteome</keyword>
<evidence type="ECO:0000313" key="3">
    <source>
        <dbReference type="Proteomes" id="UP000246018"/>
    </source>
</evidence>
<sequence length="170" mass="17152">MSRRTTLAAALFGPLVGSACDSPFGDRPAGAPGKSPGSAEVDPTLSGDEAVVASVLAALDRSMAIVEAVTDRHPRLARTFAPLATMQAAHAAVLLEARVAEDRAPVQPPAVPPRASAAEAAARRAARSYERVLRESLMVAESGALARALAAMAAGVGQHLAVLDATGAPG</sequence>
<dbReference type="PROSITE" id="PS51257">
    <property type="entry name" value="PROKAR_LIPOPROTEIN"/>
    <property type="match status" value="1"/>
</dbReference>
<organism evidence="2 3">
    <name type="scientific">Nocardioides gansuensis</name>
    <dbReference type="NCBI Taxonomy" id="2138300"/>
    <lineage>
        <taxon>Bacteria</taxon>
        <taxon>Bacillati</taxon>
        <taxon>Actinomycetota</taxon>
        <taxon>Actinomycetes</taxon>
        <taxon>Propionibacteriales</taxon>
        <taxon>Nocardioidaceae</taxon>
        <taxon>Nocardioides</taxon>
    </lineage>
</organism>
<proteinExistence type="predicted"/>
<accession>A0A2T8FAF1</accession>
<evidence type="ECO:0008006" key="4">
    <source>
        <dbReference type="Google" id="ProtNLM"/>
    </source>
</evidence>
<dbReference type="AlphaFoldDB" id="A0A2T8FAF1"/>
<dbReference type="EMBL" id="QDGZ01000004">
    <property type="protein sequence ID" value="PVG82686.1"/>
    <property type="molecule type" value="Genomic_DNA"/>
</dbReference>
<dbReference type="Proteomes" id="UP000246018">
    <property type="component" value="Unassembled WGS sequence"/>
</dbReference>
<evidence type="ECO:0000256" key="1">
    <source>
        <dbReference type="SAM" id="MobiDB-lite"/>
    </source>
</evidence>